<name>A0A4Q7JGJ1_9PSEU</name>
<feature type="region of interest" description="Disordered" evidence="2">
    <location>
        <begin position="57"/>
        <end position="105"/>
    </location>
</feature>
<protein>
    <submittedName>
        <fullName evidence="4">CBS domain-containing protein</fullName>
    </submittedName>
</protein>
<comment type="caution">
    <text evidence="4">The sequence shown here is derived from an EMBL/GenBank/DDBJ whole genome shotgun (WGS) entry which is preliminary data.</text>
</comment>
<proteinExistence type="predicted"/>
<dbReference type="Proteomes" id="UP000292003">
    <property type="component" value="Unassembled WGS sequence"/>
</dbReference>
<feature type="compositionally biased region" description="Polar residues" evidence="2">
    <location>
        <begin position="91"/>
        <end position="105"/>
    </location>
</feature>
<dbReference type="EMBL" id="SFCC01000001">
    <property type="protein sequence ID" value="RZQ65934.1"/>
    <property type="molecule type" value="Genomic_DNA"/>
</dbReference>
<evidence type="ECO:0000313" key="4">
    <source>
        <dbReference type="EMBL" id="RZQ65934.1"/>
    </source>
</evidence>
<keyword evidence="5" id="KW-1185">Reference proteome</keyword>
<evidence type="ECO:0000256" key="2">
    <source>
        <dbReference type="SAM" id="MobiDB-lite"/>
    </source>
</evidence>
<reference evidence="4 5" key="1">
    <citation type="submission" date="2019-02" db="EMBL/GenBank/DDBJ databases">
        <title>Draft genome sequence of Amycolatopsis sp. 8-3EHSu isolated from roots of Suaeda maritima.</title>
        <authorList>
            <person name="Duangmal K."/>
            <person name="Chantavorakit T."/>
        </authorList>
    </citation>
    <scope>NUCLEOTIDE SEQUENCE [LARGE SCALE GENOMIC DNA]</scope>
    <source>
        <strain evidence="4 5">8-3EHSu</strain>
    </source>
</reference>
<evidence type="ECO:0000313" key="5">
    <source>
        <dbReference type="Proteomes" id="UP000292003"/>
    </source>
</evidence>
<dbReference type="InterPro" id="IPR000644">
    <property type="entry name" value="CBS_dom"/>
</dbReference>
<dbReference type="InterPro" id="IPR046342">
    <property type="entry name" value="CBS_dom_sf"/>
</dbReference>
<dbReference type="Gene3D" id="3.10.580.10">
    <property type="entry name" value="CBS-domain"/>
    <property type="match status" value="1"/>
</dbReference>
<sequence>MLATHGVSAMPVVDEGGRVIGVVSEADLLPKQARTSGKRLRVRCGADDGEAWGEASSVVIHRGHPGRATEDRAPVQEDAGRQDQGHPPANGRQQLLVLTSRPQPS</sequence>
<dbReference type="OrthoDB" id="3626971at2"/>
<organism evidence="4 5">
    <name type="scientific">Amycolatopsis suaedae</name>
    <dbReference type="NCBI Taxonomy" id="2510978"/>
    <lineage>
        <taxon>Bacteria</taxon>
        <taxon>Bacillati</taxon>
        <taxon>Actinomycetota</taxon>
        <taxon>Actinomycetes</taxon>
        <taxon>Pseudonocardiales</taxon>
        <taxon>Pseudonocardiaceae</taxon>
        <taxon>Amycolatopsis</taxon>
    </lineage>
</organism>
<dbReference type="SUPFAM" id="SSF54631">
    <property type="entry name" value="CBS-domain pair"/>
    <property type="match status" value="1"/>
</dbReference>
<evidence type="ECO:0000256" key="1">
    <source>
        <dbReference type="PROSITE-ProRule" id="PRU00703"/>
    </source>
</evidence>
<dbReference type="AlphaFoldDB" id="A0A4Q7JGJ1"/>
<dbReference type="PROSITE" id="PS51371">
    <property type="entry name" value="CBS"/>
    <property type="match status" value="1"/>
</dbReference>
<keyword evidence="1" id="KW-0129">CBS domain</keyword>
<dbReference type="Pfam" id="PF00571">
    <property type="entry name" value="CBS"/>
    <property type="match status" value="1"/>
</dbReference>
<feature type="domain" description="CBS" evidence="3">
    <location>
        <begin position="1"/>
        <end position="40"/>
    </location>
</feature>
<feature type="compositionally biased region" description="Basic and acidic residues" evidence="2">
    <location>
        <begin position="67"/>
        <end position="84"/>
    </location>
</feature>
<accession>A0A4Q7JGJ1</accession>
<evidence type="ECO:0000259" key="3">
    <source>
        <dbReference type="PROSITE" id="PS51371"/>
    </source>
</evidence>
<gene>
    <name evidence="4" type="ORF">EWH70_02355</name>
</gene>